<dbReference type="EMBL" id="GBXM01024443">
    <property type="protein sequence ID" value="JAH84134.1"/>
    <property type="molecule type" value="Transcribed_RNA"/>
</dbReference>
<organism evidence="2">
    <name type="scientific">Anguilla anguilla</name>
    <name type="common">European freshwater eel</name>
    <name type="synonym">Muraena anguilla</name>
    <dbReference type="NCBI Taxonomy" id="7936"/>
    <lineage>
        <taxon>Eukaryota</taxon>
        <taxon>Metazoa</taxon>
        <taxon>Chordata</taxon>
        <taxon>Craniata</taxon>
        <taxon>Vertebrata</taxon>
        <taxon>Euteleostomi</taxon>
        <taxon>Actinopterygii</taxon>
        <taxon>Neopterygii</taxon>
        <taxon>Teleostei</taxon>
        <taxon>Anguilliformes</taxon>
        <taxon>Anguillidae</taxon>
        <taxon>Anguilla</taxon>
    </lineage>
</organism>
<keyword evidence="1" id="KW-0472">Membrane</keyword>
<evidence type="ECO:0000313" key="2">
    <source>
        <dbReference type="EMBL" id="JAH84134.1"/>
    </source>
</evidence>
<name>A0A0E9W172_ANGAN</name>
<evidence type="ECO:0000256" key="1">
    <source>
        <dbReference type="SAM" id="Phobius"/>
    </source>
</evidence>
<protein>
    <submittedName>
        <fullName evidence="2">Uncharacterized protein</fullName>
    </submittedName>
</protein>
<keyword evidence="1" id="KW-1133">Transmembrane helix</keyword>
<reference evidence="2" key="1">
    <citation type="submission" date="2014-11" db="EMBL/GenBank/DDBJ databases">
        <authorList>
            <person name="Amaro Gonzalez C."/>
        </authorList>
    </citation>
    <scope>NUCLEOTIDE SEQUENCE</scope>
</reference>
<proteinExistence type="predicted"/>
<keyword evidence="1" id="KW-0812">Transmembrane</keyword>
<accession>A0A0E9W172</accession>
<feature type="transmembrane region" description="Helical" evidence="1">
    <location>
        <begin position="20"/>
        <end position="38"/>
    </location>
</feature>
<reference evidence="2" key="2">
    <citation type="journal article" date="2015" name="Fish Shellfish Immunol.">
        <title>Early steps in the European eel (Anguilla anguilla)-Vibrio vulnificus interaction in the gills: Role of the RtxA13 toxin.</title>
        <authorList>
            <person name="Callol A."/>
            <person name="Pajuelo D."/>
            <person name="Ebbesson L."/>
            <person name="Teles M."/>
            <person name="MacKenzie S."/>
            <person name="Amaro C."/>
        </authorList>
    </citation>
    <scope>NUCLEOTIDE SEQUENCE</scope>
</reference>
<dbReference type="AlphaFoldDB" id="A0A0E9W172"/>
<sequence>MAQGGTKTYLKKKETHRFEICLVCLCVHLCNLAQHLFYDVRSTLVFEKI</sequence>